<organism evidence="20 21">
    <name type="scientific">Tetrahymena thermophila (strain SB210)</name>
    <dbReference type="NCBI Taxonomy" id="312017"/>
    <lineage>
        <taxon>Eukaryota</taxon>
        <taxon>Sar</taxon>
        <taxon>Alveolata</taxon>
        <taxon>Ciliophora</taxon>
        <taxon>Intramacronucleata</taxon>
        <taxon>Oligohymenophorea</taxon>
        <taxon>Hymenostomatida</taxon>
        <taxon>Tetrahymenina</taxon>
        <taxon>Tetrahymenidae</taxon>
        <taxon>Tetrahymena</taxon>
    </lineage>
</organism>
<evidence type="ECO:0000256" key="3">
    <source>
        <dbReference type="ARBA" id="ARBA00022679"/>
    </source>
</evidence>
<dbReference type="Gene3D" id="2.20.140.10">
    <property type="entry name" value="WGR domain"/>
    <property type="match status" value="1"/>
</dbReference>
<dbReference type="Gene3D" id="1.20.142.10">
    <property type="entry name" value="Poly(ADP-ribose) polymerase, regulatory domain"/>
    <property type="match status" value="1"/>
</dbReference>
<dbReference type="FunFam" id="3.90.228.10:FF:000002">
    <property type="entry name" value="Poly [ADP-ribose] polymerase"/>
    <property type="match status" value="1"/>
</dbReference>
<dbReference type="RefSeq" id="XP_001027169.3">
    <property type="nucleotide sequence ID" value="XM_001027169.3"/>
</dbReference>
<keyword evidence="2 15" id="KW-0328">Glycosyltransferase</keyword>
<dbReference type="CDD" id="cd07997">
    <property type="entry name" value="WGR_PARP"/>
    <property type="match status" value="1"/>
</dbReference>
<dbReference type="OMA" id="QGENDRF"/>
<dbReference type="GeneID" id="7838641"/>
<dbReference type="PROSITE" id="PS51060">
    <property type="entry name" value="PARP_ALPHA_HD"/>
    <property type="match status" value="1"/>
</dbReference>
<dbReference type="GO" id="GO:0005730">
    <property type="term" value="C:nucleolus"/>
    <property type="evidence" value="ECO:0007669"/>
    <property type="project" value="TreeGrafter"/>
</dbReference>
<gene>
    <name evidence="20" type="ORF">TTHERM_00726470</name>
</gene>
<keyword evidence="8" id="KW-0863">Zinc-finger</keyword>
<keyword evidence="6" id="KW-0677">Repeat</keyword>
<dbReference type="PANTHER" id="PTHR10459">
    <property type="entry name" value="DNA LIGASE"/>
    <property type="match status" value="1"/>
</dbReference>
<dbReference type="PROSITE" id="PS51059">
    <property type="entry name" value="PARP_CATALYTIC"/>
    <property type="match status" value="1"/>
</dbReference>
<evidence type="ECO:0000256" key="12">
    <source>
        <dbReference type="ARBA" id="ARBA00023242"/>
    </source>
</evidence>
<keyword evidence="12" id="KW-0539">Nucleus</keyword>
<dbReference type="Proteomes" id="UP000009168">
    <property type="component" value="Unassembled WGS sequence"/>
</dbReference>
<dbReference type="Gene3D" id="3.90.228.10">
    <property type="match status" value="1"/>
</dbReference>
<evidence type="ECO:0000313" key="21">
    <source>
        <dbReference type="Proteomes" id="UP000009168"/>
    </source>
</evidence>
<comment type="subcellular location">
    <subcellularLocation>
        <location evidence="1">Nucleus</location>
    </subcellularLocation>
</comment>
<evidence type="ECO:0000256" key="4">
    <source>
        <dbReference type="ARBA" id="ARBA00022695"/>
    </source>
</evidence>
<evidence type="ECO:0000256" key="2">
    <source>
        <dbReference type="ARBA" id="ARBA00022676"/>
    </source>
</evidence>
<proteinExistence type="inferred from homology"/>
<dbReference type="SMART" id="SM00773">
    <property type="entry name" value="WGR"/>
    <property type="match status" value="1"/>
</dbReference>
<dbReference type="GO" id="GO:0070212">
    <property type="term" value="P:protein poly-ADP-ribosylation"/>
    <property type="evidence" value="ECO:0007669"/>
    <property type="project" value="TreeGrafter"/>
</dbReference>
<dbReference type="GO" id="GO:1990404">
    <property type="term" value="F:NAD+-protein mono-ADP-ribosyltransferase activity"/>
    <property type="evidence" value="ECO:0007669"/>
    <property type="project" value="TreeGrafter"/>
</dbReference>
<evidence type="ECO:0000259" key="19">
    <source>
        <dbReference type="PROSITE" id="PS51977"/>
    </source>
</evidence>
<evidence type="ECO:0000256" key="5">
    <source>
        <dbReference type="ARBA" id="ARBA00022723"/>
    </source>
</evidence>
<reference evidence="21" key="1">
    <citation type="journal article" date="2006" name="PLoS Biol.">
        <title>Macronuclear genome sequence of the ciliate Tetrahymena thermophila, a model eukaryote.</title>
        <authorList>
            <person name="Eisen J.A."/>
            <person name="Coyne R.S."/>
            <person name="Wu M."/>
            <person name="Wu D."/>
            <person name="Thiagarajan M."/>
            <person name="Wortman J.R."/>
            <person name="Badger J.H."/>
            <person name="Ren Q."/>
            <person name="Amedeo P."/>
            <person name="Jones K.M."/>
            <person name="Tallon L.J."/>
            <person name="Delcher A.L."/>
            <person name="Salzberg S.L."/>
            <person name="Silva J.C."/>
            <person name="Haas B.J."/>
            <person name="Majoros W.H."/>
            <person name="Farzad M."/>
            <person name="Carlton J.M."/>
            <person name="Smith R.K. Jr."/>
            <person name="Garg J."/>
            <person name="Pearlman R.E."/>
            <person name="Karrer K.M."/>
            <person name="Sun L."/>
            <person name="Manning G."/>
            <person name="Elde N.C."/>
            <person name="Turkewitz A.P."/>
            <person name="Asai D.J."/>
            <person name="Wilkes D.E."/>
            <person name="Wang Y."/>
            <person name="Cai H."/>
            <person name="Collins K."/>
            <person name="Stewart B.A."/>
            <person name="Lee S.R."/>
            <person name="Wilamowska K."/>
            <person name="Weinberg Z."/>
            <person name="Ruzzo W.L."/>
            <person name="Wloga D."/>
            <person name="Gaertig J."/>
            <person name="Frankel J."/>
            <person name="Tsao C.-C."/>
            <person name="Gorovsky M.A."/>
            <person name="Keeling P.J."/>
            <person name="Waller R.F."/>
            <person name="Patron N.J."/>
            <person name="Cherry J.M."/>
            <person name="Stover N.A."/>
            <person name="Krieger C.J."/>
            <person name="del Toro C."/>
            <person name="Ryder H.F."/>
            <person name="Williamson S.C."/>
            <person name="Barbeau R.A."/>
            <person name="Hamilton E.P."/>
            <person name="Orias E."/>
        </authorList>
    </citation>
    <scope>NUCLEOTIDE SEQUENCE [LARGE SCALE GENOMIC DNA]</scope>
    <source>
        <strain evidence="21">SB210</strain>
    </source>
</reference>
<dbReference type="SUPFAM" id="SSF142921">
    <property type="entry name" value="WGR domain-like"/>
    <property type="match status" value="1"/>
</dbReference>
<feature type="compositionally biased region" description="Basic and acidic residues" evidence="16">
    <location>
        <begin position="51"/>
        <end position="70"/>
    </location>
</feature>
<comment type="catalytic activity">
    <reaction evidence="14">
        <text>NAD(+) + (ADP-D-ribosyl)n-acceptor = nicotinamide + (ADP-D-ribosyl)n+1-acceptor + H(+).</text>
        <dbReference type="EC" id="2.4.2.30"/>
    </reaction>
</comment>
<evidence type="ECO:0000256" key="7">
    <source>
        <dbReference type="ARBA" id="ARBA00022765"/>
    </source>
</evidence>
<dbReference type="FunFam" id="2.20.140.10:FF:000001">
    <property type="entry name" value="Poly [ADP-ribose] polymerase"/>
    <property type="match status" value="1"/>
</dbReference>
<keyword evidence="4" id="KW-0548">Nucleotidyltransferase</keyword>
<keyword evidence="21" id="KW-1185">Reference proteome</keyword>
<evidence type="ECO:0000256" key="10">
    <source>
        <dbReference type="ARBA" id="ARBA00023027"/>
    </source>
</evidence>
<dbReference type="SUPFAM" id="SSF47587">
    <property type="entry name" value="Domain of poly(ADP-ribose) polymerase"/>
    <property type="match status" value="1"/>
</dbReference>
<keyword evidence="9" id="KW-0862">Zinc</keyword>
<dbReference type="GO" id="GO:0003677">
    <property type="term" value="F:DNA binding"/>
    <property type="evidence" value="ECO:0007669"/>
    <property type="project" value="UniProtKB-KW"/>
</dbReference>
<keyword evidence="11" id="KW-0238">DNA-binding</keyword>
<keyword evidence="5" id="KW-0479">Metal-binding</keyword>
<dbReference type="CDD" id="cd01437">
    <property type="entry name" value="parp_like"/>
    <property type="match status" value="1"/>
</dbReference>
<keyword evidence="7" id="KW-0013">ADP-ribosylation</keyword>
<dbReference type="InterPro" id="IPR012317">
    <property type="entry name" value="Poly(ADP-ribose)pol_cat_dom"/>
</dbReference>
<dbReference type="PROSITE" id="PS51977">
    <property type="entry name" value="WGR"/>
    <property type="match status" value="1"/>
</dbReference>
<dbReference type="EC" id="2.4.2.-" evidence="15"/>
<dbReference type="Pfam" id="PF05406">
    <property type="entry name" value="WGR"/>
    <property type="match status" value="1"/>
</dbReference>
<dbReference type="GO" id="GO:0016779">
    <property type="term" value="F:nucleotidyltransferase activity"/>
    <property type="evidence" value="ECO:0007669"/>
    <property type="project" value="UniProtKB-KW"/>
</dbReference>
<dbReference type="GO" id="GO:0006302">
    <property type="term" value="P:double-strand break repair"/>
    <property type="evidence" value="ECO:0007669"/>
    <property type="project" value="TreeGrafter"/>
</dbReference>
<evidence type="ECO:0000256" key="11">
    <source>
        <dbReference type="ARBA" id="ARBA00023125"/>
    </source>
</evidence>
<feature type="compositionally biased region" description="Basic and acidic residues" evidence="16">
    <location>
        <begin position="90"/>
        <end position="119"/>
    </location>
</feature>
<evidence type="ECO:0000256" key="9">
    <source>
        <dbReference type="ARBA" id="ARBA00022833"/>
    </source>
</evidence>
<evidence type="ECO:0000313" key="20">
    <source>
        <dbReference type="EMBL" id="EAS06927.3"/>
    </source>
</evidence>
<evidence type="ECO:0000256" key="8">
    <source>
        <dbReference type="ARBA" id="ARBA00022771"/>
    </source>
</evidence>
<dbReference type="InterPro" id="IPR036930">
    <property type="entry name" value="WGR_dom_sf"/>
</dbReference>
<dbReference type="AlphaFoldDB" id="Q24GE4"/>
<dbReference type="FunFam" id="1.20.142.10:FF:000002">
    <property type="entry name" value="Poly [ADP-ribose] polymerase"/>
    <property type="match status" value="1"/>
</dbReference>
<feature type="domain" description="PARP alpha-helical" evidence="18">
    <location>
        <begin position="258"/>
        <end position="378"/>
    </location>
</feature>
<keyword evidence="10 15" id="KW-0520">NAD</keyword>
<name>Q24GE4_TETTS</name>
<dbReference type="KEGG" id="tet:TTHERM_00726470"/>
<dbReference type="Pfam" id="PF00644">
    <property type="entry name" value="PARP"/>
    <property type="match status" value="1"/>
</dbReference>
<dbReference type="GO" id="GO:0003950">
    <property type="term" value="F:NAD+ poly-ADP-ribosyltransferase activity"/>
    <property type="evidence" value="ECO:0007669"/>
    <property type="project" value="UniProtKB-UniRule"/>
</dbReference>
<dbReference type="OrthoDB" id="2017365at2759"/>
<dbReference type="EMBL" id="GG662257">
    <property type="protein sequence ID" value="EAS06927.3"/>
    <property type="molecule type" value="Genomic_DNA"/>
</dbReference>
<dbReference type="SUPFAM" id="SSF56399">
    <property type="entry name" value="ADP-ribosylation"/>
    <property type="match status" value="1"/>
</dbReference>
<dbReference type="InterPro" id="IPR050800">
    <property type="entry name" value="ARTD/PARP"/>
</dbReference>
<feature type="domain" description="WGR" evidence="19">
    <location>
        <begin position="148"/>
        <end position="244"/>
    </location>
</feature>
<protein>
    <recommendedName>
        <fullName evidence="15">Poly [ADP-ribose] polymerase</fullName>
        <shortName evidence="15">PARP</shortName>
        <ecNumber evidence="15">2.4.2.-</ecNumber>
    </recommendedName>
</protein>
<sequence>MSTRQTRGQKKAEEDKKNGVDSKPKQTKDDSESEEDEPKAKRAPRGAAAKKAAEKKKEKEEQQQKNNKKDDDEDEKDKDTKTKKASKAAKSVDTKDDKKPDDKKDTKADDPDTSKKQNTGDDAADTSNIKKEIIEGAAPVDEHCPRKDVEVYYTKNKIYSAKLNQANMSNNNNKFYIIQVLKVKGKDQYYHYNRWGRVGVPGQNSCRGPFTAEQACQEYENKLKDKTKKGEYRVLDMDYGQDATLDELDDVMKKDAETCKLPKEVISLISLIFDMKMINNQMKEIGYDVKKMPLGKLSKENINKAYGMLKQLYEEVEKPKKNKDKIEELCNEFYSYIPHDFGFKKMASFILDDAKKVKEKLEMIESIQNIQIATKLIEDKKQGKDGQQINQIQSNYEKLKCKIEPVKDQKVRKIIEDYLKNTHASTHNQYGLTIDEIFEVEREGENDRYLKDIKNKMLLWHGSRLTNFVGILSQGLRIAPPEAPVTGYMFGKGVYFADMCSKSANYCFTNKANNTGLMLLCEVALGEMNDKYYADYYASNLPAGKHSTRGRGKTAPPESSYVTIYDDVQVPVGKGEPQVFPNGQYGSLLYNEFIVYDIRQIKVKYLLRLTFNYKY</sequence>
<dbReference type="STRING" id="312017.Q24GE4"/>
<accession>Q24GE4</accession>
<feature type="compositionally biased region" description="Basic and acidic residues" evidence="16">
    <location>
        <begin position="10"/>
        <end position="30"/>
    </location>
</feature>
<feature type="domain" description="PARP catalytic" evidence="17">
    <location>
        <begin position="390"/>
        <end position="615"/>
    </location>
</feature>
<evidence type="ECO:0000256" key="13">
    <source>
        <dbReference type="ARBA" id="ARBA00024347"/>
    </source>
</evidence>
<evidence type="ECO:0000259" key="18">
    <source>
        <dbReference type="PROSITE" id="PS51060"/>
    </source>
</evidence>
<feature type="region of interest" description="Disordered" evidence="16">
    <location>
        <begin position="1"/>
        <end position="127"/>
    </location>
</feature>
<dbReference type="eggNOG" id="KOG1037">
    <property type="taxonomic scope" value="Eukaryota"/>
</dbReference>
<dbReference type="InterPro" id="IPR036616">
    <property type="entry name" value="Poly(ADP-ribose)pol_reg_dom_sf"/>
</dbReference>
<dbReference type="InterPro" id="IPR008893">
    <property type="entry name" value="WGR_domain"/>
</dbReference>
<dbReference type="InParanoid" id="Q24GE4"/>
<evidence type="ECO:0000256" key="16">
    <source>
        <dbReference type="SAM" id="MobiDB-lite"/>
    </source>
</evidence>
<evidence type="ECO:0000256" key="1">
    <source>
        <dbReference type="ARBA" id="ARBA00004123"/>
    </source>
</evidence>
<dbReference type="GO" id="GO:0008270">
    <property type="term" value="F:zinc ion binding"/>
    <property type="evidence" value="ECO:0007669"/>
    <property type="project" value="UniProtKB-KW"/>
</dbReference>
<evidence type="ECO:0000256" key="6">
    <source>
        <dbReference type="ARBA" id="ARBA00022737"/>
    </source>
</evidence>
<dbReference type="PANTHER" id="PTHR10459:SF60">
    <property type="entry name" value="POLY [ADP-RIBOSE] POLYMERASE 2"/>
    <property type="match status" value="1"/>
</dbReference>
<evidence type="ECO:0000259" key="17">
    <source>
        <dbReference type="PROSITE" id="PS51059"/>
    </source>
</evidence>
<dbReference type="Pfam" id="PF02877">
    <property type="entry name" value="PARP_reg"/>
    <property type="match status" value="1"/>
</dbReference>
<evidence type="ECO:0000256" key="14">
    <source>
        <dbReference type="ARBA" id="ARBA00033987"/>
    </source>
</evidence>
<evidence type="ECO:0000256" key="15">
    <source>
        <dbReference type="RuleBase" id="RU362114"/>
    </source>
</evidence>
<dbReference type="InterPro" id="IPR004102">
    <property type="entry name" value="Poly(ADP-ribose)pol_reg_dom"/>
</dbReference>
<dbReference type="HOGENOM" id="CLU_004841_2_0_1"/>
<keyword evidence="3 15" id="KW-0808">Transferase</keyword>
<comment type="similarity">
    <text evidence="13">Belongs to the ARTD/PARP family.</text>
</comment>